<proteinExistence type="predicted"/>
<evidence type="ECO:0008006" key="4">
    <source>
        <dbReference type="Google" id="ProtNLM"/>
    </source>
</evidence>
<dbReference type="Pfam" id="PF12666">
    <property type="entry name" value="PrgI"/>
    <property type="match status" value="1"/>
</dbReference>
<dbReference type="EMBL" id="LBWL01000001">
    <property type="protein sequence ID" value="KKR09618.1"/>
    <property type="molecule type" value="Genomic_DNA"/>
</dbReference>
<comment type="caution">
    <text evidence="2">The sequence shown here is derived from an EMBL/GenBank/DDBJ whole genome shotgun (WGS) entry which is preliminary data.</text>
</comment>
<keyword evidence="1" id="KW-1133">Transmembrane helix</keyword>
<dbReference type="AlphaFoldDB" id="A0A837HSN2"/>
<protein>
    <recommendedName>
        <fullName evidence="4">PrgI family protein</fullName>
    </recommendedName>
</protein>
<gene>
    <name evidence="2" type="ORF">UT35_C0001G0015</name>
</gene>
<evidence type="ECO:0000313" key="3">
    <source>
        <dbReference type="Proteomes" id="UP000033996"/>
    </source>
</evidence>
<reference evidence="2 3" key="1">
    <citation type="journal article" date="2015" name="Nature">
        <title>rRNA introns, odd ribosomes, and small enigmatic genomes across a large radiation of phyla.</title>
        <authorList>
            <person name="Brown C.T."/>
            <person name="Hug L.A."/>
            <person name="Thomas B.C."/>
            <person name="Sharon I."/>
            <person name="Castelle C.J."/>
            <person name="Singh A."/>
            <person name="Wilkins M.J."/>
            <person name="Williams K.H."/>
            <person name="Banfield J.F."/>
        </authorList>
    </citation>
    <scope>NUCLEOTIDE SEQUENCE [LARGE SCALE GENOMIC DNA]</scope>
</reference>
<keyword evidence="1" id="KW-0472">Membrane</keyword>
<dbReference type="InterPro" id="IPR024414">
    <property type="entry name" value="Uncharacterised_PrgI"/>
</dbReference>
<evidence type="ECO:0000313" key="2">
    <source>
        <dbReference type="EMBL" id="KKR09618.1"/>
    </source>
</evidence>
<dbReference type="Proteomes" id="UP000033996">
    <property type="component" value="Unassembled WGS sequence"/>
</dbReference>
<evidence type="ECO:0000256" key="1">
    <source>
        <dbReference type="SAM" id="Phobius"/>
    </source>
</evidence>
<feature type="transmembrane region" description="Helical" evidence="1">
    <location>
        <begin position="71"/>
        <end position="90"/>
    </location>
</feature>
<accession>A0A837HSN2</accession>
<name>A0A837HSN2_9BACT</name>
<keyword evidence="1" id="KW-0812">Transmembrane</keyword>
<sequence length="101" mass="11433">MRFQLPQFIEIETKLVGPFTLKQFIWIAAGGAILYLAFLLLGPGIWFILIAILVGSGTISMAFVKIDGMPLLNYIIYAITFTISPKRYLFKKNSDKIDLPY</sequence>
<organism evidence="2 3">
    <name type="scientific">Candidatus Yanofskybacteria bacterium GW2011_GWD1_39_16</name>
    <dbReference type="NCBI Taxonomy" id="1619030"/>
    <lineage>
        <taxon>Bacteria</taxon>
        <taxon>Candidatus Yanofskyibacteriota</taxon>
    </lineage>
</organism>